<sequence length="158" mass="18017">MILCIVNSPSYEFNHIRLKYFEPGHSFDAAHGPIETQIIGTGKLFDFRDIVEAVTAAKCEPDQMTHIDFMDWKSKVSQYALKQLGEKRPYLKKIVTATFCKGSEDITYQTGFDLPEVSVKVIKSNFSLADAYGKRRKNPRGVEIRKENKKELVSKLVP</sequence>
<dbReference type="AlphaFoldDB" id="A0AAE1CV56"/>
<organism evidence="1 2">
    <name type="scientific">Elysia crispata</name>
    <name type="common">lettuce slug</name>
    <dbReference type="NCBI Taxonomy" id="231223"/>
    <lineage>
        <taxon>Eukaryota</taxon>
        <taxon>Metazoa</taxon>
        <taxon>Spiralia</taxon>
        <taxon>Lophotrochozoa</taxon>
        <taxon>Mollusca</taxon>
        <taxon>Gastropoda</taxon>
        <taxon>Heterobranchia</taxon>
        <taxon>Euthyneura</taxon>
        <taxon>Panpulmonata</taxon>
        <taxon>Sacoglossa</taxon>
        <taxon>Placobranchoidea</taxon>
        <taxon>Plakobranchidae</taxon>
        <taxon>Elysia</taxon>
    </lineage>
</organism>
<proteinExistence type="predicted"/>
<dbReference type="Proteomes" id="UP001283361">
    <property type="component" value="Unassembled WGS sequence"/>
</dbReference>
<protein>
    <submittedName>
        <fullName evidence="1">Uncharacterized protein</fullName>
    </submittedName>
</protein>
<name>A0AAE1CV56_9GAST</name>
<evidence type="ECO:0000313" key="2">
    <source>
        <dbReference type="Proteomes" id="UP001283361"/>
    </source>
</evidence>
<comment type="caution">
    <text evidence="1">The sequence shown here is derived from an EMBL/GenBank/DDBJ whole genome shotgun (WGS) entry which is preliminary data.</text>
</comment>
<keyword evidence="2" id="KW-1185">Reference proteome</keyword>
<accession>A0AAE1CV56</accession>
<evidence type="ECO:0000313" key="1">
    <source>
        <dbReference type="EMBL" id="KAK3737119.1"/>
    </source>
</evidence>
<dbReference type="EMBL" id="JAWDGP010006665">
    <property type="protein sequence ID" value="KAK3737119.1"/>
    <property type="molecule type" value="Genomic_DNA"/>
</dbReference>
<reference evidence="1" key="1">
    <citation type="journal article" date="2023" name="G3 (Bethesda)">
        <title>A reference genome for the long-term kleptoplast-retaining sea slug Elysia crispata morphotype clarki.</title>
        <authorList>
            <person name="Eastman K.E."/>
            <person name="Pendleton A.L."/>
            <person name="Shaikh M.A."/>
            <person name="Suttiyut T."/>
            <person name="Ogas R."/>
            <person name="Tomko P."/>
            <person name="Gavelis G."/>
            <person name="Widhalm J.R."/>
            <person name="Wisecaver J.H."/>
        </authorList>
    </citation>
    <scope>NUCLEOTIDE SEQUENCE</scope>
    <source>
        <strain evidence="1">ECLA1</strain>
    </source>
</reference>
<gene>
    <name evidence="1" type="ORF">RRG08_016425</name>
</gene>